<accession>R7TB30</accession>
<evidence type="ECO:0000256" key="1">
    <source>
        <dbReference type="ARBA" id="ARBA00023157"/>
    </source>
</evidence>
<name>R7TB30_CAPTE</name>
<dbReference type="Proteomes" id="UP000014760">
    <property type="component" value="Unassembled WGS sequence"/>
</dbReference>
<keyword evidence="1" id="KW-1015">Disulfide bond</keyword>
<protein>
    <recommendedName>
        <fullName evidence="4">CUB domain-containing protein</fullName>
    </recommendedName>
</protein>
<evidence type="ECO:0000256" key="3">
    <source>
        <dbReference type="SAM" id="Phobius"/>
    </source>
</evidence>
<evidence type="ECO:0000259" key="4">
    <source>
        <dbReference type="PROSITE" id="PS01180"/>
    </source>
</evidence>
<dbReference type="CDD" id="cd22823">
    <property type="entry name" value="Gal_Rha_Lectin"/>
    <property type="match status" value="1"/>
</dbReference>
<evidence type="ECO:0000256" key="2">
    <source>
        <dbReference type="PROSITE-ProRule" id="PRU00059"/>
    </source>
</evidence>
<dbReference type="EnsemblMetazoa" id="CapteT216666">
    <property type="protein sequence ID" value="CapteP216666"/>
    <property type="gene ID" value="CapteG216666"/>
</dbReference>
<feature type="domain" description="CUB" evidence="4">
    <location>
        <begin position="144"/>
        <end position="268"/>
    </location>
</feature>
<dbReference type="HOGENOM" id="CLU_029488_4_0_1"/>
<reference evidence="6" key="3">
    <citation type="submission" date="2015-06" db="UniProtKB">
        <authorList>
            <consortium name="EnsemblMetazoa"/>
        </authorList>
    </citation>
    <scope>IDENTIFICATION</scope>
</reference>
<dbReference type="OrthoDB" id="5970528at2759"/>
<dbReference type="PANTHER" id="PTHR46780">
    <property type="entry name" value="PROTEIN EVA-1"/>
    <property type="match status" value="1"/>
</dbReference>
<dbReference type="Pfam" id="PF02140">
    <property type="entry name" value="SUEL_Lectin"/>
    <property type="match status" value="1"/>
</dbReference>
<dbReference type="AlphaFoldDB" id="R7TB30"/>
<dbReference type="GO" id="GO:0030246">
    <property type="term" value="F:carbohydrate binding"/>
    <property type="evidence" value="ECO:0007669"/>
    <property type="project" value="InterPro"/>
</dbReference>
<keyword evidence="3" id="KW-0472">Membrane</keyword>
<dbReference type="InterPro" id="IPR043159">
    <property type="entry name" value="Lectin_gal-bd_sf"/>
</dbReference>
<dbReference type="SUPFAM" id="SSF49854">
    <property type="entry name" value="Spermadhesin, CUB domain"/>
    <property type="match status" value="1"/>
</dbReference>
<organism evidence="5">
    <name type="scientific">Capitella teleta</name>
    <name type="common">Polychaete worm</name>
    <dbReference type="NCBI Taxonomy" id="283909"/>
    <lineage>
        <taxon>Eukaryota</taxon>
        <taxon>Metazoa</taxon>
        <taxon>Spiralia</taxon>
        <taxon>Lophotrochozoa</taxon>
        <taxon>Annelida</taxon>
        <taxon>Polychaeta</taxon>
        <taxon>Sedentaria</taxon>
        <taxon>Scolecida</taxon>
        <taxon>Capitellidae</taxon>
        <taxon>Capitella</taxon>
    </lineage>
</organism>
<feature type="transmembrane region" description="Helical" evidence="3">
    <location>
        <begin position="337"/>
        <end position="365"/>
    </location>
</feature>
<evidence type="ECO:0000313" key="7">
    <source>
        <dbReference type="Proteomes" id="UP000014760"/>
    </source>
</evidence>
<dbReference type="EMBL" id="KB310806">
    <property type="protein sequence ID" value="ELT90712.1"/>
    <property type="molecule type" value="Genomic_DNA"/>
</dbReference>
<reference evidence="7" key="1">
    <citation type="submission" date="2012-12" db="EMBL/GenBank/DDBJ databases">
        <authorList>
            <person name="Hellsten U."/>
            <person name="Grimwood J."/>
            <person name="Chapman J.A."/>
            <person name="Shapiro H."/>
            <person name="Aerts A."/>
            <person name="Otillar R.P."/>
            <person name="Terry A.Y."/>
            <person name="Boore J.L."/>
            <person name="Simakov O."/>
            <person name="Marletaz F."/>
            <person name="Cho S.-J."/>
            <person name="Edsinger-Gonzales E."/>
            <person name="Havlak P."/>
            <person name="Kuo D.-H."/>
            <person name="Larsson T."/>
            <person name="Lv J."/>
            <person name="Arendt D."/>
            <person name="Savage R."/>
            <person name="Osoegawa K."/>
            <person name="de Jong P."/>
            <person name="Lindberg D.R."/>
            <person name="Seaver E.C."/>
            <person name="Weisblat D.A."/>
            <person name="Putnam N.H."/>
            <person name="Grigoriev I.V."/>
            <person name="Rokhsar D.S."/>
        </authorList>
    </citation>
    <scope>NUCLEOTIDE SEQUENCE</scope>
    <source>
        <strain evidence="7">I ESC-2004</strain>
    </source>
</reference>
<dbReference type="PROSITE" id="PS01180">
    <property type="entry name" value="CUB"/>
    <property type="match status" value="1"/>
</dbReference>
<dbReference type="Gene3D" id="2.60.120.290">
    <property type="entry name" value="Spermadhesin, CUB domain"/>
    <property type="match status" value="1"/>
</dbReference>
<keyword evidence="3" id="KW-1133">Transmembrane helix</keyword>
<gene>
    <name evidence="5" type="ORF">CAPTEDRAFT_216666</name>
</gene>
<keyword evidence="7" id="KW-1185">Reference proteome</keyword>
<dbReference type="InterPro" id="IPR000859">
    <property type="entry name" value="CUB_dom"/>
</dbReference>
<evidence type="ECO:0000313" key="6">
    <source>
        <dbReference type="EnsemblMetazoa" id="CapteP216666"/>
    </source>
</evidence>
<proteinExistence type="predicted"/>
<sequence>MEHELNARKERMNRGSHTVTNALIKEIQISQPLLAFALQPDLRCEEFCRRETFNGSCPDHHVIMVTTARYGRMHQGRCVKDLYIGCYADVLEFMDKLCSGKKSCNVPVRKLMDIAQPCPEDYTAFLTVTYTCIKVTDVTSNDQCAISGLVSIEEQQGYLQPPNFAASHHSAVGKPQCPFRIHVDPTQRISLTLLDFRPVSVDSLNHECPLHLVVVDGLQSDHQEELCEQRGRERALLTTQGNDVNIYFLSTALGLPTEAQFLLKYEAVGCRQLVVGDEFYVMDNGDDVAAVRCNATDETWYLTCRGNTWIGEVGNCTEGNTLWKEHQGQGGEAAFPYGILIAVIVGILLGILIGSLLLALVYGCFKRRRKHNPGQDAMLDPAVHFTSTPSEPTYPSLLKPGGQPNTMDYSSAYGYYPEPPPQGVLVGGGGVGGGGGGGGAPPPNTTSATKIDITAKLVNETPRRHDHVYESASLPGFTRFAVSGHCPGMAVPCTALGTLHQHRRCPEYYELETEEKGRNRQFVGYDCRSMADSPKK</sequence>
<keyword evidence="3" id="KW-0812">Transmembrane</keyword>
<reference evidence="5 7" key="2">
    <citation type="journal article" date="2013" name="Nature">
        <title>Insights into bilaterian evolution from three spiralian genomes.</title>
        <authorList>
            <person name="Simakov O."/>
            <person name="Marletaz F."/>
            <person name="Cho S.J."/>
            <person name="Edsinger-Gonzales E."/>
            <person name="Havlak P."/>
            <person name="Hellsten U."/>
            <person name="Kuo D.H."/>
            <person name="Larsson T."/>
            <person name="Lv J."/>
            <person name="Arendt D."/>
            <person name="Savage R."/>
            <person name="Osoegawa K."/>
            <person name="de Jong P."/>
            <person name="Grimwood J."/>
            <person name="Chapman J.A."/>
            <person name="Shapiro H."/>
            <person name="Aerts A."/>
            <person name="Otillar R.P."/>
            <person name="Terry A.Y."/>
            <person name="Boore J.L."/>
            <person name="Grigoriev I.V."/>
            <person name="Lindberg D.R."/>
            <person name="Seaver E.C."/>
            <person name="Weisblat D.A."/>
            <person name="Putnam N.H."/>
            <person name="Rokhsar D.S."/>
        </authorList>
    </citation>
    <scope>NUCLEOTIDE SEQUENCE</scope>
    <source>
        <strain evidence="5 7">I ESC-2004</strain>
    </source>
</reference>
<evidence type="ECO:0000313" key="5">
    <source>
        <dbReference type="EMBL" id="ELT90712.1"/>
    </source>
</evidence>
<dbReference type="InterPro" id="IPR035914">
    <property type="entry name" value="Sperma_CUB_dom_sf"/>
</dbReference>
<dbReference type="InterPro" id="IPR000922">
    <property type="entry name" value="Lectin_gal-bd_dom"/>
</dbReference>
<dbReference type="EMBL" id="AMQN01014206">
    <property type="status" value="NOT_ANNOTATED_CDS"/>
    <property type="molecule type" value="Genomic_DNA"/>
</dbReference>
<dbReference type="Gene3D" id="2.60.120.740">
    <property type="match status" value="1"/>
</dbReference>
<comment type="caution">
    <text evidence="2">Lacks conserved residue(s) required for the propagation of feature annotation.</text>
</comment>